<keyword evidence="3" id="KW-1185">Reference proteome</keyword>
<dbReference type="CDD" id="cd00882">
    <property type="entry name" value="Ras_like_GTPase"/>
    <property type="match status" value="1"/>
</dbReference>
<dbReference type="InterPro" id="IPR027417">
    <property type="entry name" value="P-loop_NTPase"/>
</dbReference>
<dbReference type="OrthoDB" id="59699at2759"/>
<proteinExistence type="predicted"/>
<gene>
    <name evidence="2" type="ORF">BS47DRAFT_1354519</name>
</gene>
<organism evidence="2 3">
    <name type="scientific">Hydnum rufescens UP504</name>
    <dbReference type="NCBI Taxonomy" id="1448309"/>
    <lineage>
        <taxon>Eukaryota</taxon>
        <taxon>Fungi</taxon>
        <taxon>Dikarya</taxon>
        <taxon>Basidiomycota</taxon>
        <taxon>Agaricomycotina</taxon>
        <taxon>Agaricomycetes</taxon>
        <taxon>Cantharellales</taxon>
        <taxon>Hydnaceae</taxon>
        <taxon>Hydnum</taxon>
    </lineage>
</organism>
<feature type="non-terminal residue" evidence="2">
    <location>
        <position position="1"/>
    </location>
</feature>
<evidence type="ECO:0000256" key="1">
    <source>
        <dbReference type="SAM" id="MobiDB-lite"/>
    </source>
</evidence>
<dbReference type="PROSITE" id="PS00018">
    <property type="entry name" value="EF_HAND_1"/>
    <property type="match status" value="1"/>
</dbReference>
<name>A0A9P6AFJ3_9AGAM</name>
<dbReference type="EMBL" id="MU129181">
    <property type="protein sequence ID" value="KAF9504980.1"/>
    <property type="molecule type" value="Genomic_DNA"/>
</dbReference>
<reference evidence="2" key="1">
    <citation type="journal article" date="2020" name="Nat. Commun.">
        <title>Large-scale genome sequencing of mycorrhizal fungi provides insights into the early evolution of symbiotic traits.</title>
        <authorList>
            <person name="Miyauchi S."/>
            <person name="Kiss E."/>
            <person name="Kuo A."/>
            <person name="Drula E."/>
            <person name="Kohler A."/>
            <person name="Sanchez-Garcia M."/>
            <person name="Morin E."/>
            <person name="Andreopoulos B."/>
            <person name="Barry K.W."/>
            <person name="Bonito G."/>
            <person name="Buee M."/>
            <person name="Carver A."/>
            <person name="Chen C."/>
            <person name="Cichocki N."/>
            <person name="Clum A."/>
            <person name="Culley D."/>
            <person name="Crous P.W."/>
            <person name="Fauchery L."/>
            <person name="Girlanda M."/>
            <person name="Hayes R.D."/>
            <person name="Keri Z."/>
            <person name="LaButti K."/>
            <person name="Lipzen A."/>
            <person name="Lombard V."/>
            <person name="Magnuson J."/>
            <person name="Maillard F."/>
            <person name="Murat C."/>
            <person name="Nolan M."/>
            <person name="Ohm R.A."/>
            <person name="Pangilinan J."/>
            <person name="Pereira M.F."/>
            <person name="Perotto S."/>
            <person name="Peter M."/>
            <person name="Pfister S."/>
            <person name="Riley R."/>
            <person name="Sitrit Y."/>
            <person name="Stielow J.B."/>
            <person name="Szollosi G."/>
            <person name="Zifcakova L."/>
            <person name="Stursova M."/>
            <person name="Spatafora J.W."/>
            <person name="Tedersoo L."/>
            <person name="Vaario L.M."/>
            <person name="Yamada A."/>
            <person name="Yan M."/>
            <person name="Wang P."/>
            <person name="Xu J."/>
            <person name="Bruns T."/>
            <person name="Baldrian P."/>
            <person name="Vilgalys R."/>
            <person name="Dunand C."/>
            <person name="Henrissat B."/>
            <person name="Grigoriev I.V."/>
            <person name="Hibbett D."/>
            <person name="Nagy L.G."/>
            <person name="Martin F.M."/>
        </authorList>
    </citation>
    <scope>NUCLEOTIDE SEQUENCE</scope>
    <source>
        <strain evidence="2">UP504</strain>
    </source>
</reference>
<dbReference type="InterPro" id="IPR018247">
    <property type="entry name" value="EF_Hand_1_Ca_BS"/>
</dbReference>
<dbReference type="SUPFAM" id="SSF52540">
    <property type="entry name" value="P-loop containing nucleoside triphosphate hydrolases"/>
    <property type="match status" value="1"/>
</dbReference>
<dbReference type="Gene3D" id="3.40.50.300">
    <property type="entry name" value="P-loop containing nucleotide triphosphate hydrolases"/>
    <property type="match status" value="1"/>
</dbReference>
<dbReference type="Proteomes" id="UP000886523">
    <property type="component" value="Unassembled WGS sequence"/>
</dbReference>
<evidence type="ECO:0000313" key="3">
    <source>
        <dbReference type="Proteomes" id="UP000886523"/>
    </source>
</evidence>
<evidence type="ECO:0000313" key="2">
    <source>
        <dbReference type="EMBL" id="KAF9504980.1"/>
    </source>
</evidence>
<comment type="caution">
    <text evidence="2">The sequence shown here is derived from an EMBL/GenBank/DDBJ whole genome shotgun (WGS) entry which is preliminary data.</text>
</comment>
<feature type="compositionally biased region" description="Acidic residues" evidence="1">
    <location>
        <begin position="12"/>
        <end position="75"/>
    </location>
</feature>
<feature type="region of interest" description="Disordered" evidence="1">
    <location>
        <begin position="1"/>
        <end position="78"/>
    </location>
</feature>
<sequence>PRRTSLQRTNPDEEVPDEEVSDEEVPNEEGPNEEVSDEEVSDEEVSDEEVSDEGVSDEGVSDEGVSDEGVSDEDSVSLPDTNYRFRILILGPANAGKTTLLERLTDSPAGAAIVTRNGNRIQQDPRGDDQRGIHRIDDEITYASNPDFVFHDSGGFEAGGVKEVEAVWEFIRDRSLASPSRQLHAIWLCIPTDNDRPFGFLRSGFFSKPTASVPVVGIFTKLDGRETKVMSEVLGPDPSQSDFLDLAEFVNGLETQFRDHQHPPAGFIRVRNMDQVSEESTASCNQLLRATLDALPHETQRALLRLTVWKRNRRIHTIYVLIRVLLESGAKGNIMTRTPGSGEDEESQLCGDNGFKILMDYVSVDSI</sequence>
<evidence type="ECO:0008006" key="4">
    <source>
        <dbReference type="Google" id="ProtNLM"/>
    </source>
</evidence>
<dbReference type="AlphaFoldDB" id="A0A9P6AFJ3"/>
<accession>A0A9P6AFJ3</accession>
<protein>
    <recommendedName>
        <fullName evidence="4">G domain-containing protein</fullName>
    </recommendedName>
</protein>